<sequence>MLRGWLAGGQTARSPASNRRVWRRSRRHQSRVDLRGTREECVHVAYTREAGVTAEPIATDFRVHHPPGDAVEVVASSRGRRGY</sequence>
<proteinExistence type="predicted"/>
<dbReference type="Proteomes" id="UP000325516">
    <property type="component" value="Chromosome"/>
</dbReference>
<feature type="compositionally biased region" description="Basic residues" evidence="1">
    <location>
        <begin position="20"/>
        <end position="29"/>
    </location>
</feature>
<evidence type="ECO:0000313" key="3">
    <source>
        <dbReference type="Proteomes" id="UP000325516"/>
    </source>
</evidence>
<gene>
    <name evidence="2" type="ORF">F6J85_02900</name>
</gene>
<evidence type="ECO:0000256" key="1">
    <source>
        <dbReference type="SAM" id="MobiDB-lite"/>
    </source>
</evidence>
<accession>A0A5J6L0Z0</accession>
<dbReference type="EMBL" id="CP044232">
    <property type="protein sequence ID" value="QEW02149.1"/>
    <property type="molecule type" value="Genomic_DNA"/>
</dbReference>
<feature type="region of interest" description="Disordered" evidence="1">
    <location>
        <begin position="1"/>
        <end position="30"/>
    </location>
</feature>
<dbReference type="KEGG" id="mlz:F6J85_02900"/>
<reference evidence="3" key="1">
    <citation type="submission" date="2019-09" db="EMBL/GenBank/DDBJ databases">
        <title>Mumia zhuanghuii sp. nov. isolated from the intestinal contents of plateau pika (Ochotona curzoniae) in the Qinghai-Tibet plateau of China.</title>
        <authorList>
            <person name="Tian Z."/>
        </authorList>
    </citation>
    <scope>NUCLEOTIDE SEQUENCE [LARGE SCALE GENOMIC DNA]</scope>
    <source>
        <strain evidence="3">L-031</strain>
    </source>
</reference>
<dbReference type="AlphaFoldDB" id="A0A5J6L0Z0"/>
<organism evidence="2 3">
    <name type="scientific">Microbacterium lushaniae</name>
    <dbReference type="NCBI Taxonomy" id="2614639"/>
    <lineage>
        <taxon>Bacteria</taxon>
        <taxon>Bacillati</taxon>
        <taxon>Actinomycetota</taxon>
        <taxon>Actinomycetes</taxon>
        <taxon>Micrococcales</taxon>
        <taxon>Microbacteriaceae</taxon>
        <taxon>Microbacterium</taxon>
    </lineage>
</organism>
<name>A0A5J6L0Z0_9MICO</name>
<evidence type="ECO:0000313" key="2">
    <source>
        <dbReference type="EMBL" id="QEW02149.1"/>
    </source>
</evidence>
<keyword evidence="3" id="KW-1185">Reference proteome</keyword>
<protein>
    <submittedName>
        <fullName evidence="2">Uncharacterized protein</fullName>
    </submittedName>
</protein>